<sequence length="772" mass="88959">MFMLLNLSIDAKTASTIYRYSTFFWATNNCLLLQFIIVLIGKEEFFKKLFSYLIFYSPALLSIYLYVFQPQTSQDFVKINLGWVILESKGRGFIWSNFYMAYYYIYMVTVIFLIFEWWKSSVITRQRKQAKIILNIMLITIITGGITDIILPQLNILIIPSIDIILVVIPIIGIWYSIKKYKLMDLNPTNFVVDVMKIINEGLIIANQEGIIKEINNGALKLTGYEKNQLKDTLLTTLFSGKVELSKLTNCSSLEIEIVKSNSVKLPVLLSSSILKDKWGDILGTMSIFQDISEIRLVQKELMNSYEELETKVQDRTFELSKANKELEREICVRIEMEHKIIKLAYYDYLTGLPNKRLFRDRLNQCIINSARNEKALMVLFLDLDSFKRINDTRGHAIGDELLKAVSERITNTLREDDTVCRVGGDEFLVLVKNLEERHIEKLSVKILNIFKKSFIINNHELFITTSIGGAIYPIDGEDVDTLIKNADIAMYKAKEEGKNKFRLCTSIIKDRIIEEMKLTNSLYHALERNELELYYQPQLSVVSGEIIGLEALIRWHNPKLGLVNPGEFIDIAEKTGLILPIGEWVMRSACSQNKKWQDAGILNVPIAINLSVNQFQNTEIVELITNILKETDLNPSYLELEITENIIMKNSEYIIESLKQLKQLGVKIAIDDFGKEYSSLNYIKQLPIDKIKIDMSFVQGINVNHKDEAIIKVIIVLAKNLGLKVIAEGVEIKEQLEFLEEQMCDEIQGYYYYKPMSATHIEELMVKNRDI</sequence>
<dbReference type="PROSITE" id="PS50887">
    <property type="entry name" value="GGDEF"/>
    <property type="match status" value="1"/>
</dbReference>
<keyword evidence="2" id="KW-1133">Transmembrane helix</keyword>
<evidence type="ECO:0000313" key="8">
    <source>
        <dbReference type="Proteomes" id="UP000776252"/>
    </source>
</evidence>
<dbReference type="PANTHER" id="PTHR44757:SF2">
    <property type="entry name" value="BIOFILM ARCHITECTURE MAINTENANCE PROTEIN MBAA"/>
    <property type="match status" value="1"/>
</dbReference>
<dbReference type="CDD" id="cd01949">
    <property type="entry name" value="GGDEF"/>
    <property type="match status" value="1"/>
</dbReference>
<dbReference type="Pfam" id="PF00990">
    <property type="entry name" value="GGDEF"/>
    <property type="match status" value="1"/>
</dbReference>
<dbReference type="Proteomes" id="UP000776252">
    <property type="component" value="Unassembled WGS sequence"/>
</dbReference>
<dbReference type="PROSITE" id="PS50883">
    <property type="entry name" value="EAL"/>
    <property type="match status" value="1"/>
</dbReference>
<feature type="domain" description="EAL" evidence="5">
    <location>
        <begin position="516"/>
        <end position="770"/>
    </location>
</feature>
<evidence type="ECO:0000259" key="4">
    <source>
        <dbReference type="PROSITE" id="PS50113"/>
    </source>
</evidence>
<evidence type="ECO:0000256" key="2">
    <source>
        <dbReference type="SAM" id="Phobius"/>
    </source>
</evidence>
<dbReference type="EMBL" id="JAHLDV010000013">
    <property type="protein sequence ID" value="MBU3159745.1"/>
    <property type="molecule type" value="Genomic_DNA"/>
</dbReference>
<dbReference type="NCBIfam" id="TIGR00229">
    <property type="entry name" value="sensory_box"/>
    <property type="match status" value="1"/>
</dbReference>
<dbReference type="PANTHER" id="PTHR44757">
    <property type="entry name" value="DIGUANYLATE CYCLASE DGCP"/>
    <property type="match status" value="1"/>
</dbReference>
<feature type="transmembrane region" description="Helical" evidence="2">
    <location>
        <begin position="157"/>
        <end position="178"/>
    </location>
</feature>
<dbReference type="InterPro" id="IPR001633">
    <property type="entry name" value="EAL_dom"/>
</dbReference>
<dbReference type="Pfam" id="PF00563">
    <property type="entry name" value="EAL"/>
    <property type="match status" value="1"/>
</dbReference>
<accession>A0ABS6BTT7</accession>
<reference evidence="7 8" key="1">
    <citation type="submission" date="2021-06" db="EMBL/GenBank/DDBJ databases">
        <title>Clostridia strains as spoilage organisms.</title>
        <authorList>
            <person name="Wambui J."/>
            <person name="Stephan R."/>
            <person name="Stevens M.J.A."/>
        </authorList>
    </citation>
    <scope>NUCLEOTIDE SEQUENCE [LARGE SCALE GENOMIC DNA]</scope>
    <source>
        <strain evidence="7 8">DSM 14204</strain>
    </source>
</reference>
<comment type="caution">
    <text evidence="7">The sequence shown here is derived from an EMBL/GenBank/DDBJ whole genome shotgun (WGS) entry which is preliminary data.</text>
</comment>
<feature type="coiled-coil region" evidence="1">
    <location>
        <begin position="292"/>
        <end position="326"/>
    </location>
</feature>
<evidence type="ECO:0000313" key="7">
    <source>
        <dbReference type="EMBL" id="MBU3159745.1"/>
    </source>
</evidence>
<dbReference type="CDD" id="cd00130">
    <property type="entry name" value="PAS"/>
    <property type="match status" value="1"/>
</dbReference>
<evidence type="ECO:0000256" key="1">
    <source>
        <dbReference type="SAM" id="Coils"/>
    </source>
</evidence>
<feature type="transmembrane region" description="Helical" evidence="2">
    <location>
        <begin position="130"/>
        <end position="151"/>
    </location>
</feature>
<protein>
    <submittedName>
        <fullName evidence="7">EAL domain-containing protein</fullName>
    </submittedName>
</protein>
<name>A0ABS6BTT7_9CLOT</name>
<feature type="transmembrane region" description="Helical" evidence="2">
    <location>
        <begin position="20"/>
        <end position="40"/>
    </location>
</feature>
<dbReference type="CDD" id="cd01948">
    <property type="entry name" value="EAL"/>
    <property type="match status" value="1"/>
</dbReference>
<gene>
    <name evidence="7" type="ORF">KPL37_08280</name>
</gene>
<feature type="transmembrane region" description="Helical" evidence="2">
    <location>
        <begin position="101"/>
        <end position="118"/>
    </location>
</feature>
<feature type="domain" description="PAS" evidence="3">
    <location>
        <begin position="188"/>
        <end position="230"/>
    </location>
</feature>
<dbReference type="InterPro" id="IPR000014">
    <property type="entry name" value="PAS"/>
</dbReference>
<proteinExistence type="predicted"/>
<keyword evidence="1" id="KW-0175">Coiled coil</keyword>
<evidence type="ECO:0000259" key="5">
    <source>
        <dbReference type="PROSITE" id="PS50883"/>
    </source>
</evidence>
<feature type="domain" description="GGDEF" evidence="6">
    <location>
        <begin position="375"/>
        <end position="507"/>
    </location>
</feature>
<dbReference type="InterPro" id="IPR000160">
    <property type="entry name" value="GGDEF_dom"/>
</dbReference>
<dbReference type="InterPro" id="IPR000700">
    <property type="entry name" value="PAS-assoc_C"/>
</dbReference>
<dbReference type="PROSITE" id="PS50113">
    <property type="entry name" value="PAC"/>
    <property type="match status" value="1"/>
</dbReference>
<feature type="transmembrane region" description="Helical" evidence="2">
    <location>
        <begin position="49"/>
        <end position="68"/>
    </location>
</feature>
<keyword evidence="8" id="KW-1185">Reference proteome</keyword>
<dbReference type="SMART" id="SM00267">
    <property type="entry name" value="GGDEF"/>
    <property type="match status" value="1"/>
</dbReference>
<evidence type="ECO:0000259" key="6">
    <source>
        <dbReference type="PROSITE" id="PS50887"/>
    </source>
</evidence>
<dbReference type="SMART" id="SM00052">
    <property type="entry name" value="EAL"/>
    <property type="match status" value="1"/>
</dbReference>
<feature type="domain" description="PAC" evidence="4">
    <location>
        <begin position="252"/>
        <end position="304"/>
    </location>
</feature>
<organism evidence="7 8">
    <name type="scientific">Clostridium frigoris</name>
    <dbReference type="NCBI Taxonomy" id="205327"/>
    <lineage>
        <taxon>Bacteria</taxon>
        <taxon>Bacillati</taxon>
        <taxon>Bacillota</taxon>
        <taxon>Clostridia</taxon>
        <taxon>Eubacteriales</taxon>
        <taxon>Clostridiaceae</taxon>
        <taxon>Clostridium</taxon>
    </lineage>
</organism>
<dbReference type="InterPro" id="IPR052155">
    <property type="entry name" value="Biofilm_reg_signaling"/>
</dbReference>
<dbReference type="NCBIfam" id="TIGR00254">
    <property type="entry name" value="GGDEF"/>
    <property type="match status" value="1"/>
</dbReference>
<dbReference type="PROSITE" id="PS50112">
    <property type="entry name" value="PAS"/>
    <property type="match status" value="1"/>
</dbReference>
<dbReference type="Pfam" id="PF13426">
    <property type="entry name" value="PAS_9"/>
    <property type="match status" value="1"/>
</dbReference>
<keyword evidence="2" id="KW-0812">Transmembrane</keyword>
<evidence type="ECO:0000259" key="3">
    <source>
        <dbReference type="PROSITE" id="PS50112"/>
    </source>
</evidence>
<keyword evidence="2" id="KW-0472">Membrane</keyword>